<dbReference type="Pfam" id="PF17971">
    <property type="entry name" value="LIFR_D2"/>
    <property type="match status" value="1"/>
</dbReference>
<dbReference type="AlphaFoldDB" id="A0A6P8FSI1"/>
<feature type="transmembrane region" description="Helical" evidence="2">
    <location>
        <begin position="742"/>
        <end position="763"/>
    </location>
</feature>
<dbReference type="GO" id="GO:0045214">
    <property type="term" value="P:sarcomere organization"/>
    <property type="evidence" value="ECO:0007669"/>
    <property type="project" value="TreeGrafter"/>
</dbReference>
<dbReference type="InterPro" id="IPR040817">
    <property type="entry name" value="LIFR_D2"/>
</dbReference>
<gene>
    <name evidence="5" type="primary">osmr</name>
</gene>
<dbReference type="PANTHER" id="PTHR13817:SF172">
    <property type="entry name" value="IG-LIKE DOMAIN-CONTAINING PROTEIN"/>
    <property type="match status" value="1"/>
</dbReference>
<keyword evidence="2" id="KW-0472">Membrane</keyword>
<dbReference type="InterPro" id="IPR013783">
    <property type="entry name" value="Ig-like_fold"/>
</dbReference>
<dbReference type="KEGG" id="char:105901112"/>
<dbReference type="Gene3D" id="2.60.40.10">
    <property type="entry name" value="Immunoglobulins"/>
    <property type="match status" value="6"/>
</dbReference>
<dbReference type="OrthoDB" id="6382334at2759"/>
<dbReference type="InterPro" id="IPR036116">
    <property type="entry name" value="FN3_sf"/>
</dbReference>
<evidence type="ECO:0000259" key="3">
    <source>
        <dbReference type="PROSITE" id="PS50853"/>
    </source>
</evidence>
<dbReference type="Pfam" id="PF25552">
    <property type="entry name" value="LIFR_D4"/>
    <property type="match status" value="1"/>
</dbReference>
<dbReference type="InterPro" id="IPR048497">
    <property type="entry name" value="LIF-R-like_Ig-like"/>
</dbReference>
<keyword evidence="5" id="KW-0675">Receptor</keyword>
<name>A0A6P8FSI1_CLUHA</name>
<protein>
    <submittedName>
        <fullName evidence="5">Leukemia inhibitory factor receptor isoform X1</fullName>
    </submittedName>
</protein>
<reference evidence="5" key="1">
    <citation type="submission" date="2025-08" db="UniProtKB">
        <authorList>
            <consortium name="RefSeq"/>
        </authorList>
    </citation>
    <scope>IDENTIFICATION</scope>
</reference>
<dbReference type="CDD" id="cd00063">
    <property type="entry name" value="FN3"/>
    <property type="match status" value="2"/>
</dbReference>
<keyword evidence="4" id="KW-1185">Reference proteome</keyword>
<keyword evidence="1" id="KW-0677">Repeat</keyword>
<dbReference type="PANTHER" id="PTHR13817">
    <property type="entry name" value="TITIN"/>
    <property type="match status" value="1"/>
</dbReference>
<keyword evidence="2" id="KW-0812">Transmembrane</keyword>
<organism evidence="4 5">
    <name type="scientific">Clupea harengus</name>
    <name type="common">Atlantic herring</name>
    <dbReference type="NCBI Taxonomy" id="7950"/>
    <lineage>
        <taxon>Eukaryota</taxon>
        <taxon>Metazoa</taxon>
        <taxon>Chordata</taxon>
        <taxon>Craniata</taxon>
        <taxon>Vertebrata</taxon>
        <taxon>Euteleostomi</taxon>
        <taxon>Actinopterygii</taxon>
        <taxon>Neopterygii</taxon>
        <taxon>Teleostei</taxon>
        <taxon>Clupei</taxon>
        <taxon>Clupeiformes</taxon>
        <taxon>Clupeoidei</taxon>
        <taxon>Clupeidae</taxon>
        <taxon>Clupea</taxon>
    </lineage>
</organism>
<dbReference type="PROSITE" id="PS50853">
    <property type="entry name" value="FN3"/>
    <property type="match status" value="2"/>
</dbReference>
<dbReference type="SMART" id="SM00060">
    <property type="entry name" value="FN3"/>
    <property type="match status" value="2"/>
</dbReference>
<dbReference type="Proteomes" id="UP000515152">
    <property type="component" value="Chromosome 7"/>
</dbReference>
<evidence type="ECO:0000313" key="4">
    <source>
        <dbReference type="Proteomes" id="UP000515152"/>
    </source>
</evidence>
<dbReference type="InterPro" id="IPR003961">
    <property type="entry name" value="FN3_dom"/>
</dbReference>
<dbReference type="Pfam" id="PF00041">
    <property type="entry name" value="fn3"/>
    <property type="match status" value="2"/>
</dbReference>
<dbReference type="GeneID" id="105901112"/>
<dbReference type="GO" id="GO:0031430">
    <property type="term" value="C:M band"/>
    <property type="evidence" value="ECO:0007669"/>
    <property type="project" value="TreeGrafter"/>
</dbReference>
<dbReference type="CTD" id="9180"/>
<keyword evidence="2" id="KW-1133">Transmembrane helix</keyword>
<dbReference type="SUPFAM" id="SSF49265">
    <property type="entry name" value="Fibronectin type III"/>
    <property type="match status" value="3"/>
</dbReference>
<proteinExistence type="predicted"/>
<feature type="domain" description="Fibronectin type-III" evidence="3">
    <location>
        <begin position="350"/>
        <end position="445"/>
    </location>
</feature>
<evidence type="ECO:0000256" key="1">
    <source>
        <dbReference type="ARBA" id="ARBA00022737"/>
    </source>
</evidence>
<feature type="domain" description="Fibronectin type-III" evidence="3">
    <location>
        <begin position="637"/>
        <end position="740"/>
    </location>
</feature>
<dbReference type="InterPro" id="IPR050964">
    <property type="entry name" value="Striated_Muscle_Regulatory"/>
</dbReference>
<dbReference type="Pfam" id="PF21177">
    <property type="entry name" value="LIF-R_Ig-like"/>
    <property type="match status" value="1"/>
</dbReference>
<accession>A0A6P8FSI1</accession>
<sequence length="912" mass="103191">MPSNGQAGLLEEKNKFCIHVLSFAVYFLLSGQRSAMDQALWHISLLLIISCENGWNRGFDFVDSVPVQFQLYPQDHQRLVVNWTADSTVPDVTYEIQVTRTNTLNVIESINVSIRPQEFGESFHTWTWTSKLPLQCTDHSVRMRTVYNSTFVGNWSQWKTHLGVHEYQDQVWREPQMFPSEEVLQERSEVHFCCVAPRDAQVINIIFNNTQYPLINIGSQVKAIAVDNLNITSDLGVIFQCLDSNEDENITANFVSFPPQKPRNLSCETEDLKLWSCKWDPGRLPNLHHAPYNYTLLVKNSGRDLIWCETSSCSFLVFSHLHEYNVTVMVTSILGQKLESIRFNALDRVFPVAKSLSMRPGVTEASLSWTIEGNFTKILVICQVQMNPEGTVMDIEQIVGLVLHFACQLKNLKPSTQYSVKVRCAVSGKRWGKWSDPQFFTTYPLVDIWRSIQALPSGRSVIVTWRTYASGTQLDVKSYEVQLQQENKLEKLCTNTWLHQTEFLIDERGCNISVRAITRAGTSAPSHILIPPAERSENNVIVKRIVGSTGTGFMLLWIEDASAMCGYTIEWCQNGTGVLPCNPSNLRWETVHQSNTSLSLRAGAFISGRRYTFNVFGCRVDGHHLIDTHVGYLQEQKPTQFTKIQDSPVVTSSSAIITWTFPEDHPLHPGFITGYLVTVQDGQGSNQNHTYTISVDNPHRKTITVNSLMENKEYTYYIQACTSVGPGPPTHRRFRTSPDYSLFWVKIVIPMAFLFGCCTLLYWTRLRNTVVEIFTHPTKVNVKIVELDSCLYEMSKRIGALRVEDCMCCDLEIIDVRPGMAERKFMICPNDAGCSSVHPTEHCYSTELLDDVCDDPVSDSSMNVCNFTYSPTITEVSFCRSSFSSDGLIEGQPVPPHSTCIKGYVTSAVVPT</sequence>
<evidence type="ECO:0000256" key="2">
    <source>
        <dbReference type="SAM" id="Phobius"/>
    </source>
</evidence>
<dbReference type="RefSeq" id="XP_031426405.1">
    <property type="nucleotide sequence ID" value="XM_031570545.2"/>
</dbReference>
<evidence type="ECO:0000313" key="5">
    <source>
        <dbReference type="RefSeq" id="XP_031426405.1"/>
    </source>
</evidence>